<dbReference type="PANTHER" id="PTHR14969">
    <property type="entry name" value="SPHINGOSINE-1-PHOSPHATE PHOSPHOHYDROLASE"/>
    <property type="match status" value="1"/>
</dbReference>
<comment type="caution">
    <text evidence="3">The sequence shown here is derived from an EMBL/GenBank/DDBJ whole genome shotgun (WGS) entry which is preliminary data.</text>
</comment>
<feature type="domain" description="Phosphatidic acid phosphatase type 2/haloperoxidase" evidence="2">
    <location>
        <begin position="49"/>
        <end position="207"/>
    </location>
</feature>
<evidence type="ECO:0000313" key="3">
    <source>
        <dbReference type="EMBL" id="KAL3778046.1"/>
    </source>
</evidence>
<feature type="transmembrane region" description="Helical" evidence="1">
    <location>
        <begin position="188"/>
        <end position="206"/>
    </location>
</feature>
<feature type="transmembrane region" description="Helical" evidence="1">
    <location>
        <begin position="51"/>
        <end position="70"/>
    </location>
</feature>
<dbReference type="EMBL" id="JALLPJ020001008">
    <property type="protein sequence ID" value="KAL3778046.1"/>
    <property type="molecule type" value="Genomic_DNA"/>
</dbReference>
<protein>
    <recommendedName>
        <fullName evidence="2">Phosphatidic acid phosphatase type 2/haloperoxidase domain-containing protein</fullName>
    </recommendedName>
</protein>
<organism evidence="3 4">
    <name type="scientific">Cyclotella atomus</name>
    <dbReference type="NCBI Taxonomy" id="382360"/>
    <lineage>
        <taxon>Eukaryota</taxon>
        <taxon>Sar</taxon>
        <taxon>Stramenopiles</taxon>
        <taxon>Ochrophyta</taxon>
        <taxon>Bacillariophyta</taxon>
        <taxon>Coscinodiscophyceae</taxon>
        <taxon>Thalassiosirophycidae</taxon>
        <taxon>Stephanodiscales</taxon>
        <taxon>Stephanodiscaceae</taxon>
        <taxon>Cyclotella</taxon>
    </lineage>
</organism>
<feature type="transmembrane region" description="Helical" evidence="1">
    <location>
        <begin position="161"/>
        <end position="182"/>
    </location>
</feature>
<proteinExistence type="predicted"/>
<keyword evidence="1" id="KW-0472">Membrane</keyword>
<evidence type="ECO:0000313" key="4">
    <source>
        <dbReference type="Proteomes" id="UP001530400"/>
    </source>
</evidence>
<evidence type="ECO:0000259" key="2">
    <source>
        <dbReference type="SMART" id="SM00014"/>
    </source>
</evidence>
<accession>A0ABD3NS51</accession>
<dbReference type="SUPFAM" id="SSF48317">
    <property type="entry name" value="Acid phosphatase/Vanadium-dependent haloperoxidase"/>
    <property type="match status" value="1"/>
</dbReference>
<dbReference type="InterPro" id="IPR036938">
    <property type="entry name" value="PAP2/HPO_sf"/>
</dbReference>
<evidence type="ECO:0000256" key="1">
    <source>
        <dbReference type="SAM" id="Phobius"/>
    </source>
</evidence>
<feature type="transmembrane region" description="Helical" evidence="1">
    <location>
        <begin position="97"/>
        <end position="117"/>
    </location>
</feature>
<dbReference type="PANTHER" id="PTHR14969:SF13">
    <property type="entry name" value="AT30094P"/>
    <property type="match status" value="1"/>
</dbReference>
<dbReference type="AlphaFoldDB" id="A0ABD3NS51"/>
<dbReference type="SMART" id="SM00014">
    <property type="entry name" value="acidPPc"/>
    <property type="match status" value="1"/>
</dbReference>
<keyword evidence="4" id="KW-1185">Reference proteome</keyword>
<reference evidence="3 4" key="1">
    <citation type="submission" date="2024-10" db="EMBL/GenBank/DDBJ databases">
        <title>Updated reference genomes for cyclostephanoid diatoms.</title>
        <authorList>
            <person name="Roberts W.R."/>
            <person name="Alverson A.J."/>
        </authorList>
    </citation>
    <scope>NUCLEOTIDE SEQUENCE [LARGE SCALE GENOMIC DNA]</scope>
    <source>
        <strain evidence="3 4">AJA010-31</strain>
    </source>
</reference>
<sequence>MEYKPFALTHITYPASDPLSPFLALLSLTPPFAVCALCSSFIIYKDVLAAYLLMGLISCAAFCSILKDIVEEPRPFRDDGYGDNDTMDYGMPSNHSAFGFFGATFVALYVLRGGNMWSWKLPSSRRRLQSYANPRDARDAILIPSLAKEDWDALVKQYNKLHTSTTVFCTTLLAIGCAYSRIHLGYHTINQVVVGSFLGCLLGYAWHRLFEIKCTRDWLEWLDLLLNELDARRAILVKREKDD</sequence>
<dbReference type="InterPro" id="IPR000326">
    <property type="entry name" value="PAP2/HPO"/>
</dbReference>
<feature type="transmembrane region" description="Helical" evidence="1">
    <location>
        <begin position="22"/>
        <end position="44"/>
    </location>
</feature>
<keyword evidence="1" id="KW-0812">Transmembrane</keyword>
<gene>
    <name evidence="3" type="ORF">ACHAWO_002222</name>
</gene>
<name>A0ABD3NS51_9STRA</name>
<dbReference type="Proteomes" id="UP001530400">
    <property type="component" value="Unassembled WGS sequence"/>
</dbReference>
<dbReference type="Pfam" id="PF01569">
    <property type="entry name" value="PAP2"/>
    <property type="match status" value="1"/>
</dbReference>
<keyword evidence="1" id="KW-1133">Transmembrane helix</keyword>
<dbReference type="Gene3D" id="1.20.144.10">
    <property type="entry name" value="Phosphatidic acid phosphatase type 2/haloperoxidase"/>
    <property type="match status" value="1"/>
</dbReference>